<reference evidence="1" key="1">
    <citation type="journal article" date="2015" name="Nature">
        <title>Complex archaea that bridge the gap between prokaryotes and eukaryotes.</title>
        <authorList>
            <person name="Spang A."/>
            <person name="Saw J.H."/>
            <person name="Jorgensen S.L."/>
            <person name="Zaremba-Niedzwiedzka K."/>
            <person name="Martijn J."/>
            <person name="Lind A.E."/>
            <person name="van Eijk R."/>
            <person name="Schleper C."/>
            <person name="Guy L."/>
            <person name="Ettema T.J."/>
        </authorList>
    </citation>
    <scope>NUCLEOTIDE SEQUENCE</scope>
</reference>
<gene>
    <name evidence="1" type="ORF">LCGC14_2228140</name>
</gene>
<accession>A0A0F9FLJ6</accession>
<protein>
    <submittedName>
        <fullName evidence="1">Uncharacterized protein</fullName>
    </submittedName>
</protein>
<dbReference type="EMBL" id="LAZR01029920">
    <property type="protein sequence ID" value="KKL58165.1"/>
    <property type="molecule type" value="Genomic_DNA"/>
</dbReference>
<proteinExistence type="predicted"/>
<evidence type="ECO:0000313" key="1">
    <source>
        <dbReference type="EMBL" id="KKL58165.1"/>
    </source>
</evidence>
<name>A0A0F9FLJ6_9ZZZZ</name>
<comment type="caution">
    <text evidence="1">The sequence shown here is derived from an EMBL/GenBank/DDBJ whole genome shotgun (WGS) entry which is preliminary data.</text>
</comment>
<organism evidence="1">
    <name type="scientific">marine sediment metagenome</name>
    <dbReference type="NCBI Taxonomy" id="412755"/>
    <lineage>
        <taxon>unclassified sequences</taxon>
        <taxon>metagenomes</taxon>
        <taxon>ecological metagenomes</taxon>
    </lineage>
</organism>
<dbReference type="AlphaFoldDB" id="A0A0F9FLJ6"/>
<sequence>MIVKRYNFQVSIPCDASGKPLDNGLAGMVSGMENLLSAFQKKSVKINEGLANEEDTTIATVHTCYHGELNNNTPCVEVDI</sequence>